<protein>
    <recommendedName>
        <fullName evidence="4">Fimbrial assembly family protein, type IV pilus assembly protein PilN</fullName>
    </recommendedName>
</protein>
<organism evidence="2 3">
    <name type="scientific">candidate division WWE3 bacterium CSP1-7</name>
    <dbReference type="NCBI Taxonomy" id="1576480"/>
    <lineage>
        <taxon>Bacteria</taxon>
        <taxon>Katanobacteria</taxon>
    </lineage>
</organism>
<keyword evidence="1" id="KW-1133">Transmembrane helix</keyword>
<dbReference type="Proteomes" id="UP000051297">
    <property type="component" value="Unassembled WGS sequence"/>
</dbReference>
<evidence type="ECO:0000313" key="3">
    <source>
        <dbReference type="Proteomes" id="UP000051297"/>
    </source>
</evidence>
<reference evidence="2 3" key="1">
    <citation type="submission" date="2015-05" db="EMBL/GenBank/DDBJ databases">
        <title>Critical biogeochemical functions in the subsurface are associated with bacteria from new phyla and little studied lineages.</title>
        <authorList>
            <person name="Hug L.A."/>
            <person name="Thomas B.C."/>
            <person name="Sharon I."/>
            <person name="Brown C.T."/>
            <person name="Sharma R."/>
            <person name="Hettich R.L."/>
            <person name="Wilkins M.J."/>
            <person name="Williams K.H."/>
            <person name="Singh A."/>
            <person name="Banfield J.F."/>
        </authorList>
    </citation>
    <scope>NUCLEOTIDE SEQUENCE [LARGE SCALE GENOMIC DNA]</scope>
    <source>
        <strain evidence="2">CSP1-7</strain>
    </source>
</reference>
<dbReference type="Pfam" id="PF05137">
    <property type="entry name" value="PilN"/>
    <property type="match status" value="1"/>
</dbReference>
<gene>
    <name evidence="2" type="ORF">XU08_C0002G0020</name>
</gene>
<dbReference type="InterPro" id="IPR007813">
    <property type="entry name" value="PilN"/>
</dbReference>
<evidence type="ECO:0000256" key="1">
    <source>
        <dbReference type="SAM" id="Phobius"/>
    </source>
</evidence>
<dbReference type="EMBL" id="LDXK01000002">
    <property type="protein sequence ID" value="KRT67482.1"/>
    <property type="molecule type" value="Genomic_DNA"/>
</dbReference>
<feature type="transmembrane region" description="Helical" evidence="1">
    <location>
        <begin position="29"/>
        <end position="48"/>
    </location>
</feature>
<dbReference type="AlphaFoldDB" id="A0A0T5ZXH1"/>
<sequence>MIERKEIELIPKEIEAAKSKDTLVRRVRLFGFLFFIVSLLIFGGIFAFRLSLATKLSGLEEDSAQEVAGIAQFAEIEAKVLGLENKSSALTKILAQRDYFSVVLAAVETSRPANLKVTGVTIQKDNVLITINGETASYVTLASFLQNLVDDGKGGKLFTNVILSSVNQNNAKGTAEFVIEATTKKDGLKR</sequence>
<proteinExistence type="predicted"/>
<evidence type="ECO:0000313" key="2">
    <source>
        <dbReference type="EMBL" id="KRT67482.1"/>
    </source>
</evidence>
<accession>A0A0T5ZXH1</accession>
<comment type="caution">
    <text evidence="2">The sequence shown here is derived from an EMBL/GenBank/DDBJ whole genome shotgun (WGS) entry which is preliminary data.</text>
</comment>
<evidence type="ECO:0008006" key="4">
    <source>
        <dbReference type="Google" id="ProtNLM"/>
    </source>
</evidence>
<name>A0A0T5ZXH1_UNCKA</name>
<keyword evidence="1" id="KW-0472">Membrane</keyword>
<dbReference type="STRING" id="1576480.XU08_C0002G0020"/>
<keyword evidence="1" id="KW-0812">Transmembrane</keyword>